<dbReference type="AlphaFoldDB" id="A0A7W7YDI2"/>
<gene>
    <name evidence="1" type="ORF">HNQ65_003798</name>
</gene>
<reference evidence="1 2" key="1">
    <citation type="submission" date="2020-08" db="EMBL/GenBank/DDBJ databases">
        <title>Genomic Encyclopedia of Type Strains, Phase IV (KMG-IV): sequencing the most valuable type-strain genomes for metagenomic binning, comparative biology and taxonomic classification.</title>
        <authorList>
            <person name="Goeker M."/>
        </authorList>
    </citation>
    <scope>NUCLEOTIDE SEQUENCE [LARGE SCALE GENOMIC DNA]</scope>
    <source>
        <strain evidence="1 2">DSM 12252</strain>
    </source>
</reference>
<evidence type="ECO:0000313" key="2">
    <source>
        <dbReference type="Proteomes" id="UP000590740"/>
    </source>
</evidence>
<accession>A0A7W7YDI2</accession>
<comment type="caution">
    <text evidence="1">The sequence shown here is derived from an EMBL/GenBank/DDBJ whole genome shotgun (WGS) entry which is preliminary data.</text>
</comment>
<dbReference type="EMBL" id="JACHIG010000008">
    <property type="protein sequence ID" value="MBB5034207.1"/>
    <property type="molecule type" value="Genomic_DNA"/>
</dbReference>
<organism evidence="1 2">
    <name type="scientific">Prosthecobacter vanneervenii</name>
    <dbReference type="NCBI Taxonomy" id="48466"/>
    <lineage>
        <taxon>Bacteria</taxon>
        <taxon>Pseudomonadati</taxon>
        <taxon>Verrucomicrobiota</taxon>
        <taxon>Verrucomicrobiia</taxon>
        <taxon>Verrucomicrobiales</taxon>
        <taxon>Verrucomicrobiaceae</taxon>
        <taxon>Prosthecobacter</taxon>
    </lineage>
</organism>
<sequence length="80" mass="8839">MTLELPDISAIQRFTAEDLRLELACALYARGRVSAVSGADLSGLDLITFQQALQERNIPRQYSVEDLDDDLAALDKLFPA</sequence>
<name>A0A7W7YDI2_9BACT</name>
<dbReference type="Pfam" id="PF03683">
    <property type="entry name" value="UPF0175"/>
    <property type="match status" value="1"/>
</dbReference>
<evidence type="ECO:0000313" key="1">
    <source>
        <dbReference type="EMBL" id="MBB5034207.1"/>
    </source>
</evidence>
<keyword evidence="2" id="KW-1185">Reference proteome</keyword>
<proteinExistence type="predicted"/>
<dbReference type="InterPro" id="IPR005368">
    <property type="entry name" value="UPF0175"/>
</dbReference>
<dbReference type="RefSeq" id="WP_184341774.1">
    <property type="nucleotide sequence ID" value="NZ_JACHIG010000008.1"/>
</dbReference>
<protein>
    <submittedName>
        <fullName evidence="1">Putative HTH domain antitoxin</fullName>
    </submittedName>
</protein>
<dbReference type="Proteomes" id="UP000590740">
    <property type="component" value="Unassembled WGS sequence"/>
</dbReference>